<protein>
    <recommendedName>
        <fullName evidence="3 5">Argininosuccinate lyase</fullName>
        <shortName evidence="5">ASAL</shortName>
        <ecNumber evidence="3 5">4.3.2.1</ecNumber>
    </recommendedName>
    <alternativeName>
        <fullName evidence="5">Arginosuccinase</fullName>
    </alternativeName>
</protein>
<evidence type="ECO:0000256" key="1">
    <source>
        <dbReference type="ARBA" id="ARBA00000985"/>
    </source>
</evidence>
<dbReference type="GO" id="GO:0005829">
    <property type="term" value="C:cytosol"/>
    <property type="evidence" value="ECO:0007669"/>
    <property type="project" value="TreeGrafter"/>
</dbReference>
<dbReference type="Pfam" id="PF14698">
    <property type="entry name" value="ASL_C2"/>
    <property type="match status" value="1"/>
</dbReference>
<comment type="pathway">
    <text evidence="2 5">Amino-acid biosynthesis; L-arginine biosynthesis; L-arginine from L-ornithine and carbamoyl phosphate: step 3/3.</text>
</comment>
<dbReference type="CDD" id="cd01359">
    <property type="entry name" value="Argininosuccinate_lyase"/>
    <property type="match status" value="1"/>
</dbReference>
<dbReference type="SUPFAM" id="SSF48557">
    <property type="entry name" value="L-aspartase-like"/>
    <property type="match status" value="1"/>
</dbReference>
<dbReference type="EMBL" id="JACRDE010000346">
    <property type="protein sequence ID" value="MBI5250448.1"/>
    <property type="molecule type" value="Genomic_DNA"/>
</dbReference>
<dbReference type="InterPro" id="IPR020557">
    <property type="entry name" value="Fumarate_lyase_CS"/>
</dbReference>
<dbReference type="InterPro" id="IPR022761">
    <property type="entry name" value="Fumarate_lyase_N"/>
</dbReference>
<dbReference type="FunFam" id="1.10.275.10:FF:000002">
    <property type="entry name" value="Argininosuccinate lyase"/>
    <property type="match status" value="1"/>
</dbReference>
<evidence type="ECO:0000256" key="6">
    <source>
        <dbReference type="SAM" id="MobiDB-lite"/>
    </source>
</evidence>
<gene>
    <name evidence="5 9" type="primary">argH</name>
    <name evidence="9" type="ORF">HY912_13225</name>
</gene>
<dbReference type="Gene3D" id="1.10.275.10">
    <property type="entry name" value="Fumarase/aspartase (N-terminal domain)"/>
    <property type="match status" value="1"/>
</dbReference>
<keyword evidence="5" id="KW-0028">Amino-acid biosynthesis</keyword>
<dbReference type="PRINTS" id="PR00145">
    <property type="entry name" value="ARGSUCLYASE"/>
</dbReference>
<feature type="region of interest" description="Disordered" evidence="6">
    <location>
        <begin position="452"/>
        <end position="471"/>
    </location>
</feature>
<evidence type="ECO:0000256" key="3">
    <source>
        <dbReference type="ARBA" id="ARBA00012338"/>
    </source>
</evidence>
<keyword evidence="5 9" id="KW-0456">Lyase</keyword>
<feature type="domain" description="Fumarate lyase N-terminal" evidence="7">
    <location>
        <begin position="22"/>
        <end position="316"/>
    </location>
</feature>
<dbReference type="Proteomes" id="UP000807825">
    <property type="component" value="Unassembled WGS sequence"/>
</dbReference>
<dbReference type="EC" id="4.3.2.1" evidence="3 5"/>
<dbReference type="GO" id="GO:0004056">
    <property type="term" value="F:argininosuccinate lyase activity"/>
    <property type="evidence" value="ECO:0007669"/>
    <property type="project" value="UniProtKB-UniRule"/>
</dbReference>
<dbReference type="PANTHER" id="PTHR43814">
    <property type="entry name" value="ARGININOSUCCINATE LYASE"/>
    <property type="match status" value="1"/>
</dbReference>
<dbReference type="PROSITE" id="PS00163">
    <property type="entry name" value="FUMARATE_LYASES"/>
    <property type="match status" value="1"/>
</dbReference>
<dbReference type="InterPro" id="IPR029419">
    <property type="entry name" value="Arg_succ_lyase_C"/>
</dbReference>
<evidence type="ECO:0000256" key="2">
    <source>
        <dbReference type="ARBA" id="ARBA00004941"/>
    </source>
</evidence>
<dbReference type="Pfam" id="PF00206">
    <property type="entry name" value="Lyase_1"/>
    <property type="match status" value="1"/>
</dbReference>
<dbReference type="InterPro" id="IPR000362">
    <property type="entry name" value="Fumarate_lyase_fam"/>
</dbReference>
<evidence type="ECO:0000256" key="5">
    <source>
        <dbReference type="HAMAP-Rule" id="MF_00006"/>
    </source>
</evidence>
<evidence type="ECO:0000313" key="9">
    <source>
        <dbReference type="EMBL" id="MBI5250448.1"/>
    </source>
</evidence>
<name>A0A9D6V243_9BACT</name>
<comment type="caution">
    <text evidence="9">The sequence shown here is derived from an EMBL/GenBank/DDBJ whole genome shotgun (WGS) entry which is preliminary data.</text>
</comment>
<keyword evidence="4 5" id="KW-0055">Arginine biosynthesis</keyword>
<dbReference type="Gene3D" id="1.10.40.30">
    <property type="entry name" value="Fumarase/aspartase (C-terminal domain)"/>
    <property type="match status" value="1"/>
</dbReference>
<organism evidence="9 10">
    <name type="scientific">Desulfomonile tiedjei</name>
    <dbReference type="NCBI Taxonomy" id="2358"/>
    <lineage>
        <taxon>Bacteria</taxon>
        <taxon>Pseudomonadati</taxon>
        <taxon>Thermodesulfobacteriota</taxon>
        <taxon>Desulfomonilia</taxon>
        <taxon>Desulfomonilales</taxon>
        <taxon>Desulfomonilaceae</taxon>
        <taxon>Desulfomonile</taxon>
    </lineage>
</organism>
<dbReference type="InterPro" id="IPR009049">
    <property type="entry name" value="Argininosuccinate_lyase"/>
</dbReference>
<dbReference type="PANTHER" id="PTHR43814:SF1">
    <property type="entry name" value="ARGININOSUCCINATE LYASE"/>
    <property type="match status" value="1"/>
</dbReference>
<dbReference type="Gene3D" id="1.20.200.10">
    <property type="entry name" value="Fumarase/aspartase (Central domain)"/>
    <property type="match status" value="1"/>
</dbReference>
<dbReference type="InterPro" id="IPR008948">
    <property type="entry name" value="L-Aspartase-like"/>
</dbReference>
<accession>A0A9D6V243</accession>
<dbReference type="PRINTS" id="PR00149">
    <property type="entry name" value="FUMRATELYASE"/>
</dbReference>
<evidence type="ECO:0000259" key="7">
    <source>
        <dbReference type="Pfam" id="PF00206"/>
    </source>
</evidence>
<sequence>MAVRSRNKTKTGSDDAAGIRKGRFREGMDPVFARFNASISFDKRLFEQDIQGSIAHVKMLAAERIIPESDGLAIEQGLQEVLADYRRGEFTFREELEDVHINIEEALKAKIGDIAGKLHTARSRNDQVVLDLRLYAREKNEQVRADLAALMAAIVQKAEESIDLIVPGYTHLQRAQPVRLAHHLMAYFQMLMRDLDRFRGSLFRADEMPLGSAALAGTTFPINREYVAGILGFSRPTANSMDAVSDRDFVLEFLFNSSMVMMHLSRLAEELILWSSSEYGYCTLPDAYCSGSSIMPQKKNPDACELVRGKTGRVYGDLVALLTTAKALPLTYNKDLQEDKEPFFDAADTVLGSLKIMAGLVPSIEFNAKRMYEAASDPSLAATDLADRLTREGVPFREAHAKIGALVRAESTKKGKTPRDFPNPEAMVEARDHIGGTARERVMEQINAAKMFLTSLEGPPREPKTSRKRKG</sequence>
<comment type="subcellular location">
    <subcellularLocation>
        <location evidence="5">Cytoplasm</location>
    </subcellularLocation>
</comment>
<keyword evidence="5" id="KW-0963">Cytoplasm</keyword>
<evidence type="ECO:0000313" key="10">
    <source>
        <dbReference type="Proteomes" id="UP000807825"/>
    </source>
</evidence>
<comment type="catalytic activity">
    <reaction evidence="1 5">
        <text>2-(N(omega)-L-arginino)succinate = fumarate + L-arginine</text>
        <dbReference type="Rhea" id="RHEA:24020"/>
        <dbReference type="ChEBI" id="CHEBI:29806"/>
        <dbReference type="ChEBI" id="CHEBI:32682"/>
        <dbReference type="ChEBI" id="CHEBI:57472"/>
        <dbReference type="EC" id="4.3.2.1"/>
    </reaction>
</comment>
<dbReference type="GO" id="GO:0042450">
    <property type="term" value="P:L-arginine biosynthetic process via ornithine"/>
    <property type="evidence" value="ECO:0007669"/>
    <property type="project" value="UniProtKB-UniRule"/>
</dbReference>
<reference evidence="9" key="1">
    <citation type="submission" date="2020-07" db="EMBL/GenBank/DDBJ databases">
        <title>Huge and variable diversity of episymbiotic CPR bacteria and DPANN archaea in groundwater ecosystems.</title>
        <authorList>
            <person name="He C.Y."/>
            <person name="Keren R."/>
            <person name="Whittaker M."/>
            <person name="Farag I.F."/>
            <person name="Doudna J."/>
            <person name="Cate J.H.D."/>
            <person name="Banfield J.F."/>
        </authorList>
    </citation>
    <scope>NUCLEOTIDE SEQUENCE</scope>
    <source>
        <strain evidence="9">NC_groundwater_1664_Pr3_B-0.1um_52_9</strain>
    </source>
</reference>
<dbReference type="AlphaFoldDB" id="A0A9D6V243"/>
<feature type="domain" description="Argininosuccinate lyase C-terminal" evidence="8">
    <location>
        <begin position="380"/>
        <end position="421"/>
    </location>
</feature>
<evidence type="ECO:0000256" key="4">
    <source>
        <dbReference type="ARBA" id="ARBA00022571"/>
    </source>
</evidence>
<proteinExistence type="inferred from homology"/>
<evidence type="ECO:0000259" key="8">
    <source>
        <dbReference type="Pfam" id="PF14698"/>
    </source>
</evidence>
<comment type="similarity">
    <text evidence="5">Belongs to the lyase 1 family. Argininosuccinate lyase subfamily.</text>
</comment>
<dbReference type="NCBIfam" id="TIGR00838">
    <property type="entry name" value="argH"/>
    <property type="match status" value="1"/>
</dbReference>
<dbReference type="InterPro" id="IPR024083">
    <property type="entry name" value="Fumarase/histidase_N"/>
</dbReference>
<dbReference type="HAMAP" id="MF_00006">
    <property type="entry name" value="Arg_succ_lyase"/>
    <property type="match status" value="1"/>
</dbReference>
<dbReference type="FunFam" id="1.20.200.10:FF:000015">
    <property type="entry name" value="argininosuccinate lyase isoform X2"/>
    <property type="match status" value="1"/>
</dbReference>